<sequence length="211" mass="23278">MTPLRAARLRPTSRTIDQAGWAEAGVPLLRSPRELITELHRVHRPQPGTVVLAVLEQDDRVVGGASFPSRVGHGDGWQYRNAILAHLRRVVPHDLRLARPVRTAVLLLCRRGTAEWTEEDGPWMWGLKDASSLHGLRCGAYVTLADTGWQVIGEHRAGRHPHAGSWSEETVRTLSPLPVRGSEQPLRMLEAPSAEPAPAPAVLERSRVAAR</sequence>
<organism evidence="1 2">
    <name type="scientific">Streptacidiphilus alkalitolerans</name>
    <dbReference type="NCBI Taxonomy" id="3342712"/>
    <lineage>
        <taxon>Bacteria</taxon>
        <taxon>Bacillati</taxon>
        <taxon>Actinomycetota</taxon>
        <taxon>Actinomycetes</taxon>
        <taxon>Kitasatosporales</taxon>
        <taxon>Streptomycetaceae</taxon>
        <taxon>Streptacidiphilus</taxon>
    </lineage>
</organism>
<gene>
    <name evidence="1" type="ORF">ACEZDG_33445</name>
</gene>
<evidence type="ECO:0000313" key="1">
    <source>
        <dbReference type="EMBL" id="MFC1414177.1"/>
    </source>
</evidence>
<accession>A0ABV6VKA3</accession>
<name>A0ABV6VKA3_9ACTN</name>
<dbReference type="EMBL" id="JBHEZX010000022">
    <property type="protein sequence ID" value="MFC1414177.1"/>
    <property type="molecule type" value="Genomic_DNA"/>
</dbReference>
<dbReference type="Proteomes" id="UP001592582">
    <property type="component" value="Unassembled WGS sequence"/>
</dbReference>
<proteinExistence type="predicted"/>
<reference evidence="1 2" key="1">
    <citation type="submission" date="2024-09" db="EMBL/GenBank/DDBJ databases">
        <authorList>
            <person name="Lee S.D."/>
        </authorList>
    </citation>
    <scope>NUCLEOTIDE SEQUENCE [LARGE SCALE GENOMIC DNA]</scope>
    <source>
        <strain evidence="1 2">N1-1</strain>
    </source>
</reference>
<keyword evidence="2" id="KW-1185">Reference proteome</keyword>
<evidence type="ECO:0000313" key="2">
    <source>
        <dbReference type="Proteomes" id="UP001592582"/>
    </source>
</evidence>
<protein>
    <submittedName>
        <fullName evidence="1">Uncharacterized protein</fullName>
    </submittedName>
</protein>
<comment type="caution">
    <text evidence="1">The sequence shown here is derived from an EMBL/GenBank/DDBJ whole genome shotgun (WGS) entry which is preliminary data.</text>
</comment>